<dbReference type="EMBL" id="JANEYF010001596">
    <property type="protein sequence ID" value="KAJ8961989.1"/>
    <property type="molecule type" value="Genomic_DNA"/>
</dbReference>
<keyword evidence="4 8" id="KW-0378">Hydrolase</keyword>
<name>A0AAV8ZCZ7_9CUCU</name>
<dbReference type="Pfam" id="PF00089">
    <property type="entry name" value="Trypsin"/>
    <property type="match status" value="1"/>
</dbReference>
<proteinExistence type="inferred from homology"/>
<dbReference type="PROSITE" id="PS50240">
    <property type="entry name" value="TRYPSIN_DOM"/>
    <property type="match status" value="1"/>
</dbReference>
<dbReference type="InterPro" id="IPR050430">
    <property type="entry name" value="Peptidase_S1"/>
</dbReference>
<dbReference type="Proteomes" id="UP001162156">
    <property type="component" value="Unassembled WGS sequence"/>
</dbReference>
<dbReference type="GO" id="GO:0006508">
    <property type="term" value="P:proteolysis"/>
    <property type="evidence" value="ECO:0007669"/>
    <property type="project" value="UniProtKB-KW"/>
</dbReference>
<evidence type="ECO:0000313" key="11">
    <source>
        <dbReference type="Proteomes" id="UP001162156"/>
    </source>
</evidence>
<comment type="similarity">
    <text evidence="1">Belongs to the peptidase S1 family.</text>
</comment>
<gene>
    <name evidence="10" type="ORF">NQ314_005771</name>
</gene>
<keyword evidence="7" id="KW-1015">Disulfide bond</keyword>
<dbReference type="PANTHER" id="PTHR24276">
    <property type="entry name" value="POLYSERASE-RELATED"/>
    <property type="match status" value="1"/>
</dbReference>
<keyword evidence="2 8" id="KW-0645">Protease</keyword>
<feature type="domain" description="Peptidase S1" evidence="9">
    <location>
        <begin position="18"/>
        <end position="243"/>
    </location>
</feature>
<dbReference type="InterPro" id="IPR018114">
    <property type="entry name" value="TRYPSIN_HIS"/>
</dbReference>
<dbReference type="SMART" id="SM00020">
    <property type="entry name" value="Tryp_SPc"/>
    <property type="match status" value="1"/>
</dbReference>
<dbReference type="GO" id="GO:0004252">
    <property type="term" value="F:serine-type endopeptidase activity"/>
    <property type="evidence" value="ECO:0007669"/>
    <property type="project" value="InterPro"/>
</dbReference>
<dbReference type="SUPFAM" id="SSF50494">
    <property type="entry name" value="Trypsin-like serine proteases"/>
    <property type="match status" value="1"/>
</dbReference>
<keyword evidence="3" id="KW-0732">Signal</keyword>
<keyword evidence="11" id="KW-1185">Reference proteome</keyword>
<evidence type="ECO:0000256" key="8">
    <source>
        <dbReference type="RuleBase" id="RU363034"/>
    </source>
</evidence>
<dbReference type="CDD" id="cd00190">
    <property type="entry name" value="Tryp_SPc"/>
    <property type="match status" value="1"/>
</dbReference>
<dbReference type="FunFam" id="2.40.10.10:FF:000077">
    <property type="entry name" value="Predicted protein"/>
    <property type="match status" value="1"/>
</dbReference>
<dbReference type="PROSITE" id="PS00134">
    <property type="entry name" value="TRYPSIN_HIS"/>
    <property type="match status" value="1"/>
</dbReference>
<evidence type="ECO:0000256" key="3">
    <source>
        <dbReference type="ARBA" id="ARBA00022729"/>
    </source>
</evidence>
<evidence type="ECO:0000256" key="5">
    <source>
        <dbReference type="ARBA" id="ARBA00022825"/>
    </source>
</evidence>
<evidence type="ECO:0000259" key="9">
    <source>
        <dbReference type="PROSITE" id="PS50240"/>
    </source>
</evidence>
<evidence type="ECO:0000256" key="4">
    <source>
        <dbReference type="ARBA" id="ARBA00022801"/>
    </source>
</evidence>
<dbReference type="InterPro" id="IPR009003">
    <property type="entry name" value="Peptidase_S1_PA"/>
</dbReference>
<dbReference type="InterPro" id="IPR001314">
    <property type="entry name" value="Peptidase_S1A"/>
</dbReference>
<evidence type="ECO:0000313" key="10">
    <source>
        <dbReference type="EMBL" id="KAJ8961989.1"/>
    </source>
</evidence>
<evidence type="ECO:0000256" key="1">
    <source>
        <dbReference type="ARBA" id="ARBA00007664"/>
    </source>
</evidence>
<evidence type="ECO:0000256" key="2">
    <source>
        <dbReference type="ARBA" id="ARBA00022670"/>
    </source>
</evidence>
<keyword evidence="5 8" id="KW-0720">Serine protease</keyword>
<dbReference type="PROSITE" id="PS00135">
    <property type="entry name" value="TRYPSIN_SER"/>
    <property type="match status" value="1"/>
</dbReference>
<dbReference type="AlphaFoldDB" id="A0AAV8ZCZ7"/>
<dbReference type="InterPro" id="IPR001254">
    <property type="entry name" value="Trypsin_dom"/>
</dbReference>
<sequence length="244" mass="25712">MIICGLPRTRVPTLDGRIVGGNDADISDFPYQLVLQYLDQHFCGAGILSSTWAVTAAHCVDDGIVTGISVRAGSTRRSSGGQTVDVSRIILHPEYDWWTLDYDIALLELVEPISVANASAIVLPEADAPIAVGSIATVTGWGVLEPNAGTTPEILQVVEVPVVSQEDCSEAYTSYPVTDRMFCAGLLGVGGKDACQGDSGGPVIVDGVLTGLVSWGISCAEALYPGVYTNVRALRSWINEETGL</sequence>
<reference evidence="10" key="1">
    <citation type="journal article" date="2023" name="Insect Mol. Biol.">
        <title>Genome sequencing provides insights into the evolution of gene families encoding plant cell wall-degrading enzymes in longhorned beetles.</title>
        <authorList>
            <person name="Shin N.R."/>
            <person name="Okamura Y."/>
            <person name="Kirsch R."/>
            <person name="Pauchet Y."/>
        </authorList>
    </citation>
    <scope>NUCLEOTIDE SEQUENCE</scope>
    <source>
        <strain evidence="10">RBIC_L_NR</strain>
    </source>
</reference>
<evidence type="ECO:0000256" key="7">
    <source>
        <dbReference type="ARBA" id="ARBA00023157"/>
    </source>
</evidence>
<dbReference type="PANTHER" id="PTHR24276:SF91">
    <property type="entry name" value="AT26814P-RELATED"/>
    <property type="match status" value="1"/>
</dbReference>
<dbReference type="Gene3D" id="2.40.10.10">
    <property type="entry name" value="Trypsin-like serine proteases"/>
    <property type="match status" value="1"/>
</dbReference>
<dbReference type="InterPro" id="IPR033116">
    <property type="entry name" value="TRYPSIN_SER"/>
</dbReference>
<keyword evidence="6" id="KW-0865">Zymogen</keyword>
<dbReference type="InterPro" id="IPR043504">
    <property type="entry name" value="Peptidase_S1_PA_chymotrypsin"/>
</dbReference>
<protein>
    <recommendedName>
        <fullName evidence="9">Peptidase S1 domain-containing protein</fullName>
    </recommendedName>
</protein>
<comment type="caution">
    <text evidence="10">The sequence shown here is derived from an EMBL/GenBank/DDBJ whole genome shotgun (WGS) entry which is preliminary data.</text>
</comment>
<evidence type="ECO:0000256" key="6">
    <source>
        <dbReference type="ARBA" id="ARBA00023145"/>
    </source>
</evidence>
<organism evidence="10 11">
    <name type="scientific">Rhamnusium bicolor</name>
    <dbReference type="NCBI Taxonomy" id="1586634"/>
    <lineage>
        <taxon>Eukaryota</taxon>
        <taxon>Metazoa</taxon>
        <taxon>Ecdysozoa</taxon>
        <taxon>Arthropoda</taxon>
        <taxon>Hexapoda</taxon>
        <taxon>Insecta</taxon>
        <taxon>Pterygota</taxon>
        <taxon>Neoptera</taxon>
        <taxon>Endopterygota</taxon>
        <taxon>Coleoptera</taxon>
        <taxon>Polyphaga</taxon>
        <taxon>Cucujiformia</taxon>
        <taxon>Chrysomeloidea</taxon>
        <taxon>Cerambycidae</taxon>
        <taxon>Lepturinae</taxon>
        <taxon>Rhagiini</taxon>
        <taxon>Rhamnusium</taxon>
    </lineage>
</organism>
<dbReference type="PRINTS" id="PR00722">
    <property type="entry name" value="CHYMOTRYPSIN"/>
</dbReference>
<accession>A0AAV8ZCZ7</accession>